<dbReference type="EMBL" id="PDPS01000041">
    <property type="protein sequence ID" value="PID55880.1"/>
    <property type="molecule type" value="Genomic_DNA"/>
</dbReference>
<reference evidence="5 6" key="1">
    <citation type="submission" date="2017-10" db="EMBL/GenBank/DDBJ databases">
        <title>Novel microbial diversity and functional potential in the marine mammal oral microbiome.</title>
        <authorList>
            <person name="Dudek N.K."/>
            <person name="Sun C.L."/>
            <person name="Burstein D."/>
            <person name="Kantor R.S."/>
            <person name="Aliaga Goltsman D.S."/>
            <person name="Bik E.M."/>
            <person name="Thomas B.C."/>
            <person name="Banfield J.F."/>
            <person name="Relman D.A."/>
        </authorList>
    </citation>
    <scope>NUCLEOTIDE SEQUENCE [LARGE SCALE GENOMIC DNA]</scope>
    <source>
        <strain evidence="5">DOLZORAL124_49_17</strain>
    </source>
</reference>
<feature type="domain" description="Peptidase M16 N-terminal" evidence="3">
    <location>
        <begin position="500"/>
        <end position="615"/>
    </location>
</feature>
<proteinExistence type="inferred from homology"/>
<evidence type="ECO:0000313" key="6">
    <source>
        <dbReference type="Proteomes" id="UP000229740"/>
    </source>
</evidence>
<dbReference type="GO" id="GO:0046872">
    <property type="term" value="F:metal ion binding"/>
    <property type="evidence" value="ECO:0007669"/>
    <property type="project" value="InterPro"/>
</dbReference>
<comment type="similarity">
    <text evidence="1 2">Belongs to the peptidase M16 family.</text>
</comment>
<dbReference type="AlphaFoldDB" id="A0A2G6E1G0"/>
<gene>
    <name evidence="5" type="ORF">CSB45_13750</name>
</gene>
<evidence type="ECO:0008006" key="7">
    <source>
        <dbReference type="Google" id="ProtNLM"/>
    </source>
</evidence>
<dbReference type="PROSITE" id="PS00143">
    <property type="entry name" value="INSULINASE"/>
    <property type="match status" value="1"/>
</dbReference>
<evidence type="ECO:0000256" key="1">
    <source>
        <dbReference type="ARBA" id="ARBA00007261"/>
    </source>
</evidence>
<feature type="domain" description="Peptidase M16 N-terminal" evidence="3">
    <location>
        <begin position="20"/>
        <end position="160"/>
    </location>
</feature>
<dbReference type="InterPro" id="IPR050361">
    <property type="entry name" value="MPP/UQCRC_Complex"/>
</dbReference>
<dbReference type="Pfam" id="PF00675">
    <property type="entry name" value="Peptidase_M16"/>
    <property type="match status" value="2"/>
</dbReference>
<dbReference type="InterPro" id="IPR007863">
    <property type="entry name" value="Peptidase_M16_C"/>
</dbReference>
<feature type="domain" description="Peptidase M16 C-terminal" evidence="4">
    <location>
        <begin position="636"/>
        <end position="814"/>
    </location>
</feature>
<dbReference type="InterPro" id="IPR001431">
    <property type="entry name" value="Pept_M16_Zn_BS"/>
</dbReference>
<dbReference type="Proteomes" id="UP000229740">
    <property type="component" value="Unassembled WGS sequence"/>
</dbReference>
<dbReference type="InterPro" id="IPR011249">
    <property type="entry name" value="Metalloenz_LuxS/M16"/>
</dbReference>
<feature type="domain" description="Peptidase M16 C-terminal" evidence="4">
    <location>
        <begin position="172"/>
        <end position="347"/>
    </location>
</feature>
<dbReference type="GO" id="GO:0006508">
    <property type="term" value="P:proteolysis"/>
    <property type="evidence" value="ECO:0007669"/>
    <property type="project" value="InterPro"/>
</dbReference>
<comment type="caution">
    <text evidence="5">The sequence shown here is derived from an EMBL/GenBank/DDBJ whole genome shotgun (WGS) entry which is preliminary data.</text>
</comment>
<name>A0A2G6E1G0_9BACT</name>
<protein>
    <recommendedName>
        <fullName evidence="7">Peptidase M16</fullName>
    </recommendedName>
</protein>
<organism evidence="5 6">
    <name type="scientific">candidate division KSB3 bacterium</name>
    <dbReference type="NCBI Taxonomy" id="2044937"/>
    <lineage>
        <taxon>Bacteria</taxon>
        <taxon>candidate division KSB3</taxon>
    </lineage>
</organism>
<accession>A0A2G6E1G0</accession>
<evidence type="ECO:0000313" key="5">
    <source>
        <dbReference type="EMBL" id="PID55880.1"/>
    </source>
</evidence>
<dbReference type="PANTHER" id="PTHR11851">
    <property type="entry name" value="METALLOPROTEASE"/>
    <property type="match status" value="1"/>
</dbReference>
<sequence>MTFPQLDIQSRVLDNGLSVLILEKHDISVVSSSIWYHVGSAHEREGQTGISHFLEHLLFKGTPSYGKGAIDLLTATHGGNSNAGTIFDYTMYYFNFCSDRWELALELEADRMRNCLFDPQEFEAERQVVLEELKQGNDSPWGMLSREVERLIFPDHPYQHPVIGWQEDLEALTREDVLEYYHHYYVPNNATIIVVGDVKADRAVDLVARHFAHIPAGDEIPTLQAALQEQEAEQRVTIAQESHLTRLQIGYRGCSLADDDCYALDVLDHLLSHGKTSRLYQRLVEKEQAVNFISTYNHLRRLSGVLYVSAALRPGVEGDLVEQMIDEELDRIQHDTILEEEVQKARNVISADFMFGKETASGLAHFLGECDVLHSYKFLHHYVERIEAVSADDVQQAAQKYLKKTCRTVGWAIPKGTGPEQGEERYEEPLLAPSTDSMVFHRSSAVSLNTRTHGKPGTSAVKSSPISFNNRHHCNHHRRLMDNGLTVLFLERHDLPILSIDAFVEAGQRYERDALAGVAVLTGELLDEGTQSRTAFEIASAIESIGGFLESHSQGASIQVLSRDAPLAMSLLSDILRFPRFDADMLEKKRALLLASIEGDRDNPSLTAYNLFREMVYGSHPYHRPRKGYKERVAALRREDILQHYHAFFCPNNTILAIVGDAEPEKIFDAVERCFATWESQEVPELPDVTIPEAHGCIRRHLERDKEQVHVYLGHLGVTRNNPDFYRLFTMDHILGLGSGFTDRISRRLRDEQGLAYAVSANISLTAEQEPGCFTAYIGTSPENVEQAIGGFLGEIRRIRDEPVSEEELELAKNYICGSYVFNFETCAQLTRYLVNIERYHLGDAFIRDFPEIVQEVSIEDIQQAARDYLDPDNYYIASAGKTHRAP</sequence>
<dbReference type="InterPro" id="IPR011765">
    <property type="entry name" value="Pept_M16_N"/>
</dbReference>
<dbReference type="Gene3D" id="3.30.830.10">
    <property type="entry name" value="Metalloenzyme, LuxS/M16 peptidase-like"/>
    <property type="match status" value="4"/>
</dbReference>
<evidence type="ECO:0000256" key="2">
    <source>
        <dbReference type="RuleBase" id="RU004447"/>
    </source>
</evidence>
<dbReference type="Pfam" id="PF05193">
    <property type="entry name" value="Peptidase_M16_C"/>
    <property type="match status" value="2"/>
</dbReference>
<dbReference type="SUPFAM" id="SSF63411">
    <property type="entry name" value="LuxS/MPP-like metallohydrolase"/>
    <property type="match status" value="4"/>
</dbReference>
<evidence type="ECO:0000259" key="4">
    <source>
        <dbReference type="Pfam" id="PF05193"/>
    </source>
</evidence>
<dbReference type="PANTHER" id="PTHR11851:SF49">
    <property type="entry name" value="MITOCHONDRIAL-PROCESSING PEPTIDASE SUBUNIT ALPHA"/>
    <property type="match status" value="1"/>
</dbReference>
<evidence type="ECO:0000259" key="3">
    <source>
        <dbReference type="Pfam" id="PF00675"/>
    </source>
</evidence>
<dbReference type="GO" id="GO:0004222">
    <property type="term" value="F:metalloendopeptidase activity"/>
    <property type="evidence" value="ECO:0007669"/>
    <property type="project" value="InterPro"/>
</dbReference>